<evidence type="ECO:0000313" key="1">
    <source>
        <dbReference type="EMBL" id="TCD60761.1"/>
    </source>
</evidence>
<comment type="caution">
    <text evidence="1">The sequence shown here is derived from an EMBL/GenBank/DDBJ whole genome shotgun (WGS) entry which is preliminary data.</text>
</comment>
<proteinExistence type="predicted"/>
<dbReference type="EMBL" id="RWJN01000548">
    <property type="protein sequence ID" value="TCD60761.1"/>
    <property type="molecule type" value="Genomic_DNA"/>
</dbReference>
<accession>A0A4R0R1I5</accession>
<keyword evidence="2" id="KW-1185">Reference proteome</keyword>
<organism evidence="1 2">
    <name type="scientific">Steccherinum ochraceum</name>
    <dbReference type="NCBI Taxonomy" id="92696"/>
    <lineage>
        <taxon>Eukaryota</taxon>
        <taxon>Fungi</taxon>
        <taxon>Dikarya</taxon>
        <taxon>Basidiomycota</taxon>
        <taxon>Agaricomycotina</taxon>
        <taxon>Agaricomycetes</taxon>
        <taxon>Polyporales</taxon>
        <taxon>Steccherinaceae</taxon>
        <taxon>Steccherinum</taxon>
    </lineage>
</organism>
<dbReference type="AlphaFoldDB" id="A0A4R0R1I5"/>
<reference evidence="1 2" key="1">
    <citation type="submission" date="2018-11" db="EMBL/GenBank/DDBJ databases">
        <title>Genome assembly of Steccherinum ochraceum LE-BIN_3174, the white-rot fungus of the Steccherinaceae family (The Residual Polyporoid clade, Polyporales, Basidiomycota).</title>
        <authorList>
            <person name="Fedorova T.V."/>
            <person name="Glazunova O.A."/>
            <person name="Landesman E.O."/>
            <person name="Moiseenko K.V."/>
            <person name="Psurtseva N.V."/>
            <person name="Savinova O.S."/>
            <person name="Shakhova N.V."/>
            <person name="Tyazhelova T.V."/>
            <person name="Vasina D.V."/>
        </authorList>
    </citation>
    <scope>NUCLEOTIDE SEQUENCE [LARGE SCALE GENOMIC DNA]</scope>
    <source>
        <strain evidence="1 2">LE-BIN_3174</strain>
    </source>
</reference>
<evidence type="ECO:0000313" key="2">
    <source>
        <dbReference type="Proteomes" id="UP000292702"/>
    </source>
</evidence>
<gene>
    <name evidence="1" type="ORF">EIP91_009542</name>
</gene>
<dbReference type="Proteomes" id="UP000292702">
    <property type="component" value="Unassembled WGS sequence"/>
</dbReference>
<protein>
    <submittedName>
        <fullName evidence="1">Uncharacterized protein</fullName>
    </submittedName>
</protein>
<name>A0A4R0R1I5_9APHY</name>
<sequence>MPNNATNSHSNSQHTEPSHKIVWQYVTDDGWTHQDANGKPCRDCADAFLHRALMRQADPQQFTDAKATLGPVDHKVHQKALDEVKYWKDELAKLTASFEQLRSAHLKATGYKSFRSCPATPQLKPASPDYEMADGTAVATKEIPLFALGNRSGTTAQAQSAGGEGVSPVLVPPDKEGTFGVDGSIYIKPKRIVSRITDEERADDEGVTGHNLQGRSRHFNRYIGFKPVRGITDTMRCATPFDQAADNCQRERIFACEDAAELFHRMWFEENPGSAEAYRVALTLTEVALKRDECKRSIVEKYLIQHFPKSADFYDHWVSAGMHSEVKQSAERAVEYFSLLTKHFPKDLPSPTAVEETEFLIDNPPGTPPPLHPDYLGHWFYHIRFHGSILPAFSPVPSSPGTQLQPTDDVLKPLSGVLRIASIMPRACWDEATRLALLVLRNGALDTLLIETLDVNNPVLNAVFPLTHREDLGPGMLVDFFKKLVVSQSQKDDISAWVKGNGDAGINLGDYSDDAVTMLD</sequence>